<dbReference type="InterPro" id="IPR013120">
    <property type="entry name" value="FAR_NAD-bd"/>
</dbReference>
<keyword evidence="2" id="KW-0597">Phosphoprotein</keyword>
<dbReference type="SUPFAM" id="SSF52151">
    <property type="entry name" value="FabD/lysophospholipase-like"/>
    <property type="match status" value="1"/>
</dbReference>
<dbReference type="PROSITE" id="PS00012">
    <property type="entry name" value="PHOSPHOPANTETHEINE"/>
    <property type="match status" value="2"/>
</dbReference>
<gene>
    <name evidence="7" type="primary">pks9</name>
    <name evidence="7" type="ORF">GLOTRDRAFT_96475</name>
</gene>
<dbReference type="KEGG" id="gtr:GLOTRDRAFT_96475"/>
<dbReference type="STRING" id="670483.S7PVK0"/>
<proteinExistence type="predicted"/>
<evidence type="ECO:0000256" key="4">
    <source>
        <dbReference type="SAM" id="MobiDB-lite"/>
    </source>
</evidence>
<dbReference type="Gene3D" id="3.40.47.10">
    <property type="match status" value="1"/>
</dbReference>
<dbReference type="GO" id="GO:0005886">
    <property type="term" value="C:plasma membrane"/>
    <property type="evidence" value="ECO:0007669"/>
    <property type="project" value="TreeGrafter"/>
</dbReference>
<evidence type="ECO:0000256" key="1">
    <source>
        <dbReference type="ARBA" id="ARBA00022450"/>
    </source>
</evidence>
<dbReference type="eggNOG" id="KOG1202">
    <property type="taxonomic scope" value="Eukaryota"/>
</dbReference>
<dbReference type="GO" id="GO:0004312">
    <property type="term" value="F:fatty acid synthase activity"/>
    <property type="evidence" value="ECO:0007669"/>
    <property type="project" value="TreeGrafter"/>
</dbReference>
<dbReference type="InterPro" id="IPR020615">
    <property type="entry name" value="Thiolase_acyl_enz_int_AS"/>
</dbReference>
<dbReference type="SMART" id="SM00825">
    <property type="entry name" value="PKS_KS"/>
    <property type="match status" value="1"/>
</dbReference>
<dbReference type="InterPro" id="IPR014031">
    <property type="entry name" value="Ketoacyl_synth_C"/>
</dbReference>
<dbReference type="Pfam" id="PF07993">
    <property type="entry name" value="NAD_binding_4"/>
    <property type="match status" value="1"/>
</dbReference>
<dbReference type="RefSeq" id="XP_007870367.1">
    <property type="nucleotide sequence ID" value="XM_007872176.1"/>
</dbReference>
<evidence type="ECO:0000313" key="8">
    <source>
        <dbReference type="Proteomes" id="UP000030669"/>
    </source>
</evidence>
<feature type="region of interest" description="Disordered" evidence="4">
    <location>
        <begin position="1482"/>
        <end position="1501"/>
    </location>
</feature>
<dbReference type="InterPro" id="IPR036736">
    <property type="entry name" value="ACP-like_sf"/>
</dbReference>
<dbReference type="Gene3D" id="1.10.1200.10">
    <property type="entry name" value="ACP-like"/>
    <property type="match status" value="2"/>
</dbReference>
<dbReference type="InterPro" id="IPR016039">
    <property type="entry name" value="Thiolase-like"/>
</dbReference>
<dbReference type="InterPro" id="IPR006162">
    <property type="entry name" value="Ppantetheine_attach_site"/>
</dbReference>
<evidence type="ECO:0000256" key="3">
    <source>
        <dbReference type="ARBA" id="ARBA00022679"/>
    </source>
</evidence>
<dbReference type="Proteomes" id="UP000030669">
    <property type="component" value="Unassembled WGS sequence"/>
</dbReference>
<dbReference type="Gene3D" id="3.40.50.720">
    <property type="entry name" value="NAD(P)-binding Rossmann-like Domain"/>
    <property type="match status" value="1"/>
</dbReference>
<dbReference type="InterPro" id="IPR009081">
    <property type="entry name" value="PP-bd_ACP"/>
</dbReference>
<keyword evidence="8" id="KW-1185">Reference proteome</keyword>
<dbReference type="SMART" id="SM00827">
    <property type="entry name" value="PKS_AT"/>
    <property type="match status" value="1"/>
</dbReference>
<dbReference type="Gene3D" id="3.40.366.10">
    <property type="entry name" value="Malonyl-Coenzyme A Acyl Carrier Protein, domain 2"/>
    <property type="match status" value="1"/>
</dbReference>
<reference evidence="7 8" key="1">
    <citation type="journal article" date="2012" name="Science">
        <title>The Paleozoic origin of enzymatic lignin decomposition reconstructed from 31 fungal genomes.</title>
        <authorList>
            <person name="Floudas D."/>
            <person name="Binder M."/>
            <person name="Riley R."/>
            <person name="Barry K."/>
            <person name="Blanchette R.A."/>
            <person name="Henrissat B."/>
            <person name="Martinez A.T."/>
            <person name="Otillar R."/>
            <person name="Spatafora J.W."/>
            <person name="Yadav J.S."/>
            <person name="Aerts A."/>
            <person name="Benoit I."/>
            <person name="Boyd A."/>
            <person name="Carlson A."/>
            <person name="Copeland A."/>
            <person name="Coutinho P.M."/>
            <person name="de Vries R.P."/>
            <person name="Ferreira P."/>
            <person name="Findley K."/>
            <person name="Foster B."/>
            <person name="Gaskell J."/>
            <person name="Glotzer D."/>
            <person name="Gorecki P."/>
            <person name="Heitman J."/>
            <person name="Hesse C."/>
            <person name="Hori C."/>
            <person name="Igarashi K."/>
            <person name="Jurgens J.A."/>
            <person name="Kallen N."/>
            <person name="Kersten P."/>
            <person name="Kohler A."/>
            <person name="Kuees U."/>
            <person name="Kumar T.K.A."/>
            <person name="Kuo A."/>
            <person name="LaButti K."/>
            <person name="Larrondo L.F."/>
            <person name="Lindquist E."/>
            <person name="Ling A."/>
            <person name="Lombard V."/>
            <person name="Lucas S."/>
            <person name="Lundell T."/>
            <person name="Martin R."/>
            <person name="McLaughlin D.J."/>
            <person name="Morgenstern I."/>
            <person name="Morin E."/>
            <person name="Murat C."/>
            <person name="Nagy L.G."/>
            <person name="Nolan M."/>
            <person name="Ohm R.A."/>
            <person name="Patyshakuliyeva A."/>
            <person name="Rokas A."/>
            <person name="Ruiz-Duenas F.J."/>
            <person name="Sabat G."/>
            <person name="Salamov A."/>
            <person name="Samejima M."/>
            <person name="Schmutz J."/>
            <person name="Slot J.C."/>
            <person name="St John F."/>
            <person name="Stenlid J."/>
            <person name="Sun H."/>
            <person name="Sun S."/>
            <person name="Syed K."/>
            <person name="Tsang A."/>
            <person name="Wiebenga A."/>
            <person name="Young D."/>
            <person name="Pisabarro A."/>
            <person name="Eastwood D.C."/>
            <person name="Martin F."/>
            <person name="Cullen D."/>
            <person name="Grigoriev I.V."/>
            <person name="Hibbett D.S."/>
        </authorList>
    </citation>
    <scope>NUCLEOTIDE SEQUENCE [LARGE SCALE GENOMIC DNA]</scope>
    <source>
        <strain evidence="7 8">ATCC 11539</strain>
    </source>
</reference>
<dbReference type="InterPro" id="IPR014030">
    <property type="entry name" value="Ketoacyl_synth_N"/>
</dbReference>
<dbReference type="PANTHER" id="PTHR43775">
    <property type="entry name" value="FATTY ACID SYNTHASE"/>
    <property type="match status" value="1"/>
</dbReference>
<dbReference type="SUPFAM" id="SSF53901">
    <property type="entry name" value="Thiolase-like"/>
    <property type="match status" value="1"/>
</dbReference>
<feature type="domain" description="Ketosynthase family 3 (KS3)" evidence="6">
    <location>
        <begin position="6"/>
        <end position="421"/>
    </location>
</feature>
<name>S7PVK0_GLOTA</name>
<keyword evidence="3" id="KW-0808">Transferase</keyword>
<evidence type="ECO:0000259" key="6">
    <source>
        <dbReference type="PROSITE" id="PS52004"/>
    </source>
</evidence>
<feature type="domain" description="Carrier" evidence="5">
    <location>
        <begin position="624"/>
        <end position="701"/>
    </location>
</feature>
<dbReference type="InterPro" id="IPR036291">
    <property type="entry name" value="NAD(P)-bd_dom_sf"/>
</dbReference>
<dbReference type="InterPro" id="IPR016035">
    <property type="entry name" value="Acyl_Trfase/lysoPLipase"/>
</dbReference>
<dbReference type="SUPFAM" id="SSF47336">
    <property type="entry name" value="ACP-like"/>
    <property type="match status" value="2"/>
</dbReference>
<accession>S7PVK0</accession>
<dbReference type="OrthoDB" id="5334845at2759"/>
<dbReference type="PANTHER" id="PTHR43775:SF37">
    <property type="entry name" value="SI:DKEY-61P9.11"/>
    <property type="match status" value="1"/>
</dbReference>
<dbReference type="Pfam" id="PF00550">
    <property type="entry name" value="PP-binding"/>
    <property type="match status" value="2"/>
</dbReference>
<protein>
    <submittedName>
        <fullName evidence="7">Polyketide synthase</fullName>
    </submittedName>
</protein>
<sequence>MSGSPHEHVAVIGSSCRLPGNVTSPTQFWTSLLDGKWGECNRPPPPSRNFSGSSRNQYRGGWLGPEGVEDFDASFFNVTPGEATTMRPNSRLALELTWEALENAAIVPSTLKGKNVSVTIGMGNEDGWALRRFAEDGQKAFDHNWAQIFDPSAVAGRVAHFFDFRGATCTISSACASGMQALEYAIHTIIAQNAELAVVGGIATHFSESSFLWASSLKILSSTGRCSAFSPTADGYVPSEGAVLFILKRADIAMRDRDRIDGVIRGLALRNNGRTPSITSPDAVAQASLLREALDATNVSKEQVVFHEAHGTGTLLGDMIELEAIQDVHRSPRTEPLYLTTSKTVVGHCQAAAGLVGLLKALLCFKHRKIPPHHVQPFPDLNEGSVRVPISTVSLEVGRPLIATVSSFGFTGGITCAVIESGPITRAEESPAPLLDRHIFLFSGKTYEALLESVSDVTEYIRTCPSAVAEVATILCAGREHHSVRRAIIAADGDDLERCMAGEIPVSGSNNIRSSFQSLSSSELGLLPDGIGFMGCGRLDAQRLIADGLSIDALAKLFESDHSIDFRSLYDRSTISPGHLCRFPLYPFQRQFWWPTTHSSSTSRTFLEPLSPTDTPQALCNSSTSLDTPISIVANAVGAVLHLDPAALDTMANIFDLGINSINSIELAQLLSNAFSRHIAGEDLYNLLTLQSICDFLCGHSTTQPAYSQSSLESFVEEFSSPLSAFPSVSLPCPPGKRDACTIVLTGATGFLGSHIVEHLLVSRNSTVYCLIRGDSLLRLRSSFRSKCLNIDALNGAILSGRLRCISITDLADPGIGCTREEYEELLGSADVVLHCAWRVDFNLHFKAFQSDLRATRHLVQFCALSRKHVVLHFVTSCSTSSGYDGQMVPEAPLELRLDYCLPQGYAFSKLAAEHMLYRMHDPESFDLCIMRVGQICGDSSRGIWNDNEMIPMVLSSIPVLQAVPQELPDVTWVPVDICAAALCEIILDGELRSLDVYNITNPHATGWPQVVGYAAEALSCPAPPFLPFEEYIEVLRDQSSHKSPCVRDSILSISRLIPALSSRSICRPAFCSLDVARAVKASATLANCPPVDSGLVSLIIQHMKKNIPMAHPETTDGEIQKEVRSSASSGRVVFLFGPSSGAVKLSSENAKHRRIFERLMTHAMTACPCLPDLVRSNYAWSERYSSLLKAQLHTLAFQLYQVEDLAKRGIYPSIVLGYCFGEFAAAITSGAASEENITRTIVLRISAISGHSCVANDTRRQEPVNSGHPLAASCEGSMLNVFAPIDFIRRNLLHITPTPEIAIHGGPRHVVLTGSQAAISASDTYLKERNVACAIVDTTVPSHSRLMDGAIQLLRGALVDGSSGDSMLEDSPAKSRADQQCTYVSGLTGRTMPLELVGLNYWLRHMREPLRFFESMCTVRRICRQERGSVDESWTFLDLGPDCVLTNMVNRYEWDDVKVYKPGPYMNVDYRKTSAAGLEVPHARKGDRASGPTGETTFSSTEGYDEVTEVCLSIISSILQYSKHSYPTLLQESLQSMGLDSLGFVRLRTELKGKMGVTIRPSAYTSELTLRELLKRDGLVAAPEVVARPT</sequence>
<dbReference type="Pfam" id="PF02801">
    <property type="entry name" value="Ketoacyl-synt_C"/>
    <property type="match status" value="1"/>
</dbReference>
<evidence type="ECO:0000256" key="2">
    <source>
        <dbReference type="ARBA" id="ARBA00022553"/>
    </source>
</evidence>
<dbReference type="InterPro" id="IPR001227">
    <property type="entry name" value="Ac_transferase_dom_sf"/>
</dbReference>
<evidence type="ECO:0000313" key="7">
    <source>
        <dbReference type="EMBL" id="EPQ51412.1"/>
    </source>
</evidence>
<dbReference type="HOGENOM" id="CLU_243843_0_0_1"/>
<dbReference type="InterPro" id="IPR050091">
    <property type="entry name" value="PKS_NRPS_Biosynth_Enz"/>
</dbReference>
<dbReference type="GO" id="GO:0005737">
    <property type="term" value="C:cytoplasm"/>
    <property type="evidence" value="ECO:0007669"/>
    <property type="project" value="TreeGrafter"/>
</dbReference>
<dbReference type="PROSITE" id="PS52004">
    <property type="entry name" value="KS3_2"/>
    <property type="match status" value="1"/>
</dbReference>
<dbReference type="CDD" id="cd00833">
    <property type="entry name" value="PKS"/>
    <property type="match status" value="1"/>
</dbReference>
<dbReference type="SUPFAM" id="SSF51735">
    <property type="entry name" value="NAD(P)-binding Rossmann-fold domains"/>
    <property type="match status" value="1"/>
</dbReference>
<dbReference type="PROSITE" id="PS50075">
    <property type="entry name" value="CARRIER"/>
    <property type="match status" value="1"/>
</dbReference>
<dbReference type="PROSITE" id="PS00098">
    <property type="entry name" value="THIOLASE_1"/>
    <property type="match status" value="1"/>
</dbReference>
<dbReference type="GO" id="GO:0006633">
    <property type="term" value="P:fatty acid biosynthetic process"/>
    <property type="evidence" value="ECO:0007669"/>
    <property type="project" value="TreeGrafter"/>
</dbReference>
<dbReference type="InterPro" id="IPR014043">
    <property type="entry name" value="Acyl_transferase_dom"/>
</dbReference>
<dbReference type="InterPro" id="IPR020841">
    <property type="entry name" value="PKS_Beta-ketoAc_synthase_dom"/>
</dbReference>
<dbReference type="EMBL" id="KB469311">
    <property type="protein sequence ID" value="EPQ51412.1"/>
    <property type="molecule type" value="Genomic_DNA"/>
</dbReference>
<keyword evidence="1" id="KW-0596">Phosphopantetheine</keyword>
<organism evidence="7 8">
    <name type="scientific">Gloeophyllum trabeum (strain ATCC 11539 / FP-39264 / Madison 617)</name>
    <name type="common">Brown rot fungus</name>
    <dbReference type="NCBI Taxonomy" id="670483"/>
    <lineage>
        <taxon>Eukaryota</taxon>
        <taxon>Fungi</taxon>
        <taxon>Dikarya</taxon>
        <taxon>Basidiomycota</taxon>
        <taxon>Agaricomycotina</taxon>
        <taxon>Agaricomycetes</taxon>
        <taxon>Gloeophyllales</taxon>
        <taxon>Gloeophyllaceae</taxon>
        <taxon>Gloeophyllum</taxon>
    </lineage>
</organism>
<dbReference type="Pfam" id="PF00109">
    <property type="entry name" value="ketoacyl-synt"/>
    <property type="match status" value="1"/>
</dbReference>
<evidence type="ECO:0000259" key="5">
    <source>
        <dbReference type="PROSITE" id="PS50075"/>
    </source>
</evidence>
<dbReference type="Gene3D" id="3.30.70.3290">
    <property type="match status" value="1"/>
</dbReference>
<dbReference type="GeneID" id="19309851"/>